<evidence type="ECO:0000256" key="2">
    <source>
        <dbReference type="ARBA" id="ARBA00022833"/>
    </source>
</evidence>
<evidence type="ECO:0000313" key="7">
    <source>
        <dbReference type="EMBL" id="ADN74425.1"/>
    </source>
</evidence>
<dbReference type="GO" id="GO:0044183">
    <property type="term" value="F:protein folding chaperone"/>
    <property type="evidence" value="ECO:0007669"/>
    <property type="project" value="TreeGrafter"/>
</dbReference>
<evidence type="ECO:0000256" key="3">
    <source>
        <dbReference type="ARBA" id="ARBA00023157"/>
    </source>
</evidence>
<keyword evidence="4 6" id="KW-0143">Chaperone</keyword>
<name>E1SL31_FERBD</name>
<dbReference type="PANTHER" id="PTHR30111:SF1">
    <property type="entry name" value="33 KDA CHAPERONIN"/>
    <property type="match status" value="1"/>
</dbReference>
<dbReference type="AlphaFoldDB" id="E1SL31"/>
<dbReference type="Gene3D" id="3.55.30.10">
    <property type="entry name" value="Hsp33 domain"/>
    <property type="match status" value="1"/>
</dbReference>
<feature type="disulfide bond" description="Redox-active" evidence="6">
    <location>
        <begin position="224"/>
        <end position="226"/>
    </location>
</feature>
<dbReference type="GO" id="GO:0042026">
    <property type="term" value="P:protein refolding"/>
    <property type="evidence" value="ECO:0007669"/>
    <property type="project" value="TreeGrafter"/>
</dbReference>
<evidence type="ECO:0000256" key="5">
    <source>
        <dbReference type="ARBA" id="ARBA00023284"/>
    </source>
</evidence>
<keyword evidence="1 6" id="KW-0963">Cytoplasm</keyword>
<evidence type="ECO:0000256" key="4">
    <source>
        <dbReference type="ARBA" id="ARBA00023186"/>
    </source>
</evidence>
<keyword evidence="3 6" id="KW-1015">Disulfide bond</keyword>
<accession>E1SL31</accession>
<dbReference type="KEGG" id="fbl:Fbal_0211"/>
<dbReference type="Proteomes" id="UP000006683">
    <property type="component" value="Chromosome"/>
</dbReference>
<dbReference type="eggNOG" id="COG1281">
    <property type="taxonomic scope" value="Bacteria"/>
</dbReference>
<sequence>MTDKLYRYLFDQADVRGELVQLNDTYQQMLSGHDYPAPVQRLLGEMVAATSLLTAILKFEGEIAVQIQGEGPLRLLVVNGTHTQALRGVARFDGEVVEGDLQQMVGKGHLVITITPKEGERYQGVVGLTEPTLAGCLEQYFAQSEQLRTRLWLHANGEKAAGMLLQEMPASNVDADVEFEHLESLTDTIKAEELFGLDPEEVLHRLYHQESVQVFEPSDVEFRCTCSRERSLAALATIDRAELDSIVEEQGEIAMHCDYCGAHYRFDAVDIGALGQGSGDVSSTQH</sequence>
<dbReference type="NCBIfam" id="NF001033">
    <property type="entry name" value="PRK00114.1"/>
    <property type="match status" value="1"/>
</dbReference>
<comment type="function">
    <text evidence="6">Redox regulated molecular chaperone. Protects both thermally unfolding and oxidatively damaged proteins from irreversible aggregation. Plays an important role in the bacterial defense system toward oxidative stress.</text>
</comment>
<dbReference type="InterPro" id="IPR000397">
    <property type="entry name" value="Heat_shock_Hsp33"/>
</dbReference>
<organism evidence="7 8">
    <name type="scientific">Ferrimonas balearica (strain DSM 9799 / CCM 4581 / KCTC 23876 / PAT)</name>
    <dbReference type="NCBI Taxonomy" id="550540"/>
    <lineage>
        <taxon>Bacteria</taxon>
        <taxon>Pseudomonadati</taxon>
        <taxon>Pseudomonadota</taxon>
        <taxon>Gammaproteobacteria</taxon>
        <taxon>Alteromonadales</taxon>
        <taxon>Ferrimonadaceae</taxon>
        <taxon>Ferrimonas</taxon>
    </lineage>
</organism>
<dbReference type="PIRSF" id="PIRSF005261">
    <property type="entry name" value="Heat_shock_Hsp33"/>
    <property type="match status" value="1"/>
</dbReference>
<dbReference type="GO" id="GO:0005737">
    <property type="term" value="C:cytoplasm"/>
    <property type="evidence" value="ECO:0007669"/>
    <property type="project" value="UniProtKB-SubCell"/>
</dbReference>
<dbReference type="SUPFAM" id="SSF118352">
    <property type="entry name" value="HSP33 redox switch-like"/>
    <property type="match status" value="1"/>
</dbReference>
<comment type="similarity">
    <text evidence="6">Belongs to the HSP33 family.</text>
</comment>
<dbReference type="GeneID" id="67180449"/>
<dbReference type="Gene3D" id="1.10.287.480">
    <property type="entry name" value="helix hairpin bin"/>
    <property type="match status" value="1"/>
</dbReference>
<evidence type="ECO:0000256" key="1">
    <source>
        <dbReference type="ARBA" id="ARBA00022490"/>
    </source>
</evidence>
<dbReference type="HAMAP" id="MF_00117">
    <property type="entry name" value="HslO"/>
    <property type="match status" value="1"/>
</dbReference>
<gene>
    <name evidence="6" type="primary">hslO</name>
    <name evidence="7" type="ordered locus">Fbal_0211</name>
</gene>
<dbReference type="Gene3D" id="3.90.1280.10">
    <property type="entry name" value="HSP33 redox switch-like"/>
    <property type="match status" value="1"/>
</dbReference>
<keyword evidence="5 6" id="KW-0676">Redox-active center</keyword>
<dbReference type="EMBL" id="CP002209">
    <property type="protein sequence ID" value="ADN74425.1"/>
    <property type="molecule type" value="Genomic_DNA"/>
</dbReference>
<evidence type="ECO:0000313" key="8">
    <source>
        <dbReference type="Proteomes" id="UP000006683"/>
    </source>
</evidence>
<proteinExistence type="inferred from homology"/>
<dbReference type="RefSeq" id="WP_013343731.1">
    <property type="nucleotide sequence ID" value="NC_014541.1"/>
</dbReference>
<evidence type="ECO:0000256" key="6">
    <source>
        <dbReference type="HAMAP-Rule" id="MF_00117"/>
    </source>
</evidence>
<dbReference type="HOGENOM" id="CLU_054493_0_0_6"/>
<dbReference type="InterPro" id="IPR023212">
    <property type="entry name" value="Hsp33_helix_hairpin_bin_dom_sf"/>
</dbReference>
<reference evidence="7 8" key="1">
    <citation type="journal article" date="2010" name="Stand. Genomic Sci.">
        <title>Complete genome sequence of Ferrimonas balearica type strain (PAT).</title>
        <authorList>
            <person name="Nolan M."/>
            <person name="Sikorski J."/>
            <person name="Davenport K."/>
            <person name="Lucas S."/>
            <person name="Glavina Del Rio T."/>
            <person name="Tice H."/>
            <person name="Cheng J."/>
            <person name="Goodwin L."/>
            <person name="Pitluck S."/>
            <person name="Liolios K."/>
            <person name="Ivanova N."/>
            <person name="Mavromatis K."/>
            <person name="Ovchinnikova G."/>
            <person name="Pati A."/>
            <person name="Chen A."/>
            <person name="Palaniappan K."/>
            <person name="Land M."/>
            <person name="Hauser L."/>
            <person name="Chang Y."/>
            <person name="Jeffries C."/>
            <person name="Tapia R."/>
            <person name="Brettin T."/>
            <person name="Detter J."/>
            <person name="Han C."/>
            <person name="Yasawong M."/>
            <person name="Rohde M."/>
            <person name="Tindall B."/>
            <person name="Goker M."/>
            <person name="Woyke T."/>
            <person name="Bristow J."/>
            <person name="Eisen J."/>
            <person name="Markowitz V."/>
            <person name="Hugenholtz P."/>
            <person name="Kyrpides N."/>
            <person name="Klenk H."/>
            <person name="Lapidus A."/>
        </authorList>
    </citation>
    <scope>NUCLEOTIDE SEQUENCE [LARGE SCALE GENOMIC DNA]</scope>
    <source>
        <strain evidence="8">DSM 9799 / CCM 4581 / KCTC 23876 / PAT</strain>
    </source>
</reference>
<dbReference type="STRING" id="550540.Fbal_0211"/>
<comment type="subcellular location">
    <subcellularLocation>
        <location evidence="6">Cytoplasm</location>
    </subcellularLocation>
</comment>
<feature type="disulfide bond" description="Redox-active" evidence="6">
    <location>
        <begin position="257"/>
        <end position="260"/>
    </location>
</feature>
<keyword evidence="8" id="KW-1185">Reference proteome</keyword>
<dbReference type="InterPro" id="IPR016153">
    <property type="entry name" value="Heat_shock_Hsp33_N"/>
</dbReference>
<protein>
    <recommendedName>
        <fullName evidence="6">33 kDa chaperonin</fullName>
    </recommendedName>
    <alternativeName>
        <fullName evidence="6">Heat shock protein 33 homolog</fullName>
        <shortName evidence="6">HSP33</shortName>
    </alternativeName>
</protein>
<dbReference type="SUPFAM" id="SSF64397">
    <property type="entry name" value="Hsp33 domain"/>
    <property type="match status" value="1"/>
</dbReference>
<dbReference type="Pfam" id="PF01430">
    <property type="entry name" value="HSP33"/>
    <property type="match status" value="1"/>
</dbReference>
<keyword evidence="2 6" id="KW-0862">Zinc</keyword>
<comment type="PTM">
    <text evidence="6">Under oxidizing conditions two disulfide bonds are formed involving the reactive cysteines. Under reducing conditions zinc is bound to the reactive cysteines and the protein is inactive.</text>
</comment>
<dbReference type="InterPro" id="IPR016154">
    <property type="entry name" value="Heat_shock_Hsp33_C"/>
</dbReference>
<dbReference type="CDD" id="cd00498">
    <property type="entry name" value="Hsp33"/>
    <property type="match status" value="1"/>
</dbReference>
<dbReference type="GO" id="GO:0051082">
    <property type="term" value="F:unfolded protein binding"/>
    <property type="evidence" value="ECO:0007669"/>
    <property type="project" value="UniProtKB-UniRule"/>
</dbReference>
<dbReference type="PANTHER" id="PTHR30111">
    <property type="entry name" value="33 KDA CHAPERONIN"/>
    <property type="match status" value="1"/>
</dbReference>